<organism evidence="2">
    <name type="scientific">Culex pipiens</name>
    <name type="common">House mosquito</name>
    <dbReference type="NCBI Taxonomy" id="7175"/>
    <lineage>
        <taxon>Eukaryota</taxon>
        <taxon>Metazoa</taxon>
        <taxon>Ecdysozoa</taxon>
        <taxon>Arthropoda</taxon>
        <taxon>Hexapoda</taxon>
        <taxon>Insecta</taxon>
        <taxon>Pterygota</taxon>
        <taxon>Neoptera</taxon>
        <taxon>Endopterygota</taxon>
        <taxon>Diptera</taxon>
        <taxon>Nematocera</taxon>
        <taxon>Culicoidea</taxon>
        <taxon>Culicidae</taxon>
        <taxon>Culicinae</taxon>
        <taxon>Culicini</taxon>
        <taxon>Culex</taxon>
        <taxon>Culex</taxon>
    </lineage>
</organism>
<dbReference type="EMBL" id="HBUE01187244">
    <property type="protein sequence ID" value="CAG6523308.1"/>
    <property type="molecule type" value="Transcribed_RNA"/>
</dbReference>
<feature type="region of interest" description="Disordered" evidence="1">
    <location>
        <begin position="70"/>
        <end position="113"/>
    </location>
</feature>
<feature type="compositionally biased region" description="Low complexity" evidence="1">
    <location>
        <begin position="1"/>
        <end position="11"/>
    </location>
</feature>
<proteinExistence type="predicted"/>
<evidence type="ECO:0000313" key="2">
    <source>
        <dbReference type="EMBL" id="CAG6479077.1"/>
    </source>
</evidence>
<reference evidence="2" key="1">
    <citation type="submission" date="2021-05" db="EMBL/GenBank/DDBJ databases">
        <authorList>
            <person name="Alioto T."/>
            <person name="Alioto T."/>
            <person name="Gomez Garrido J."/>
        </authorList>
    </citation>
    <scope>NUCLEOTIDE SEQUENCE</scope>
</reference>
<dbReference type="EMBL" id="HBUE01293010">
    <property type="protein sequence ID" value="CAG6574965.1"/>
    <property type="molecule type" value="Transcribed_RNA"/>
</dbReference>
<feature type="region of interest" description="Disordered" evidence="1">
    <location>
        <begin position="1"/>
        <end position="36"/>
    </location>
</feature>
<dbReference type="EMBL" id="HBUE01084419">
    <property type="protein sequence ID" value="CAG6479077.1"/>
    <property type="molecule type" value="Transcribed_RNA"/>
</dbReference>
<name>A0A8D8BTB4_CULPI</name>
<evidence type="ECO:0000256" key="1">
    <source>
        <dbReference type="SAM" id="MobiDB-lite"/>
    </source>
</evidence>
<protein>
    <submittedName>
        <fullName evidence="2">(northern house mosquito) hypothetical protein</fullName>
    </submittedName>
</protein>
<sequence length="113" mass="12334">MPALRQTLQRQTQHRATHFNAPPGARTARRKPGTVPHVWQGVPVGKGSAIPHALAQSKNCVRNLRQNVPLENKAPCSHSTGARKNRQSGVPHLSQNAEFVGCGSKSHQHHAHK</sequence>
<dbReference type="AlphaFoldDB" id="A0A8D8BTB4"/>
<accession>A0A8D8BTB4</accession>
<dbReference type="EMBL" id="HBUE01084420">
    <property type="protein sequence ID" value="CAG6479080.1"/>
    <property type="molecule type" value="Transcribed_RNA"/>
</dbReference>